<dbReference type="Pfam" id="PF10223">
    <property type="entry name" value="Menorin_N"/>
    <property type="match status" value="1"/>
</dbReference>
<evidence type="ECO:0000256" key="1">
    <source>
        <dbReference type="ARBA" id="ARBA00044953"/>
    </source>
</evidence>
<reference evidence="3" key="2">
    <citation type="submission" date="2025-05" db="UniProtKB">
        <authorList>
            <consortium name="EnsemblMetazoa"/>
        </authorList>
    </citation>
    <scope>IDENTIFICATION</scope>
    <source>
        <strain evidence="3">Foshan</strain>
    </source>
</reference>
<proteinExistence type="inferred from homology"/>
<dbReference type="EnsemblMetazoa" id="AALFPA23_009750.R13486">
    <property type="protein sequence ID" value="AALFPA23_009750.P13486"/>
    <property type="gene ID" value="AALFPA23_009750"/>
</dbReference>
<dbReference type="Proteomes" id="UP000069940">
    <property type="component" value="Unassembled WGS sequence"/>
</dbReference>
<reference evidence="4" key="1">
    <citation type="journal article" date="2015" name="Proc. Natl. Acad. Sci. U.S.A.">
        <title>Genome sequence of the Asian Tiger mosquito, Aedes albopictus, reveals insights into its biology, genetics, and evolution.</title>
        <authorList>
            <person name="Chen X.G."/>
            <person name="Jiang X."/>
            <person name="Gu J."/>
            <person name="Xu M."/>
            <person name="Wu Y."/>
            <person name="Deng Y."/>
            <person name="Zhang C."/>
            <person name="Bonizzoni M."/>
            <person name="Dermauw W."/>
            <person name="Vontas J."/>
            <person name="Armbruster P."/>
            <person name="Huang X."/>
            <person name="Yang Y."/>
            <person name="Zhang H."/>
            <person name="He W."/>
            <person name="Peng H."/>
            <person name="Liu Y."/>
            <person name="Wu K."/>
            <person name="Chen J."/>
            <person name="Lirakis M."/>
            <person name="Topalis P."/>
            <person name="Van Leeuwen T."/>
            <person name="Hall A.B."/>
            <person name="Jiang X."/>
            <person name="Thorpe C."/>
            <person name="Mueller R.L."/>
            <person name="Sun C."/>
            <person name="Waterhouse R.M."/>
            <person name="Yan G."/>
            <person name="Tu Z.J."/>
            <person name="Fang X."/>
            <person name="James A.A."/>
        </authorList>
    </citation>
    <scope>NUCLEOTIDE SEQUENCE [LARGE SCALE GENOMIC DNA]</scope>
    <source>
        <strain evidence="4">Foshan</strain>
    </source>
</reference>
<dbReference type="InterPro" id="IPR019356">
    <property type="entry name" value="Menorin_dom"/>
</dbReference>
<organism evidence="3 4">
    <name type="scientific">Aedes albopictus</name>
    <name type="common">Asian tiger mosquito</name>
    <name type="synonym">Stegomyia albopicta</name>
    <dbReference type="NCBI Taxonomy" id="7160"/>
    <lineage>
        <taxon>Eukaryota</taxon>
        <taxon>Metazoa</taxon>
        <taxon>Ecdysozoa</taxon>
        <taxon>Arthropoda</taxon>
        <taxon>Hexapoda</taxon>
        <taxon>Insecta</taxon>
        <taxon>Pterygota</taxon>
        <taxon>Neoptera</taxon>
        <taxon>Endopterygota</taxon>
        <taxon>Diptera</taxon>
        <taxon>Nematocera</taxon>
        <taxon>Culicoidea</taxon>
        <taxon>Culicidae</taxon>
        <taxon>Culicinae</taxon>
        <taxon>Aedini</taxon>
        <taxon>Aedes</taxon>
        <taxon>Stegomyia</taxon>
    </lineage>
</organism>
<evidence type="ECO:0000259" key="2">
    <source>
        <dbReference type="Pfam" id="PF10223"/>
    </source>
</evidence>
<evidence type="ECO:0000313" key="3">
    <source>
        <dbReference type="EnsemblMetazoa" id="AALFPA23_009750.P13486"/>
    </source>
</evidence>
<keyword evidence="4" id="KW-1185">Reference proteome</keyword>
<protein>
    <recommendedName>
        <fullName evidence="2">Menorin-like domain-containing protein</fullName>
    </recommendedName>
</protein>
<dbReference type="PANTHER" id="PTHR21184:SF6">
    <property type="entry name" value="CONSERVED PLASMA MEMBRANE PROTEIN"/>
    <property type="match status" value="1"/>
</dbReference>
<sequence length="301" mass="33839">MFQWSRGIHQPIALQTDIFFTIGMADTRLVNHSDNLTDITWAHAVDSQKYLLEVLNSDIDFIEADILLGVIDSNTDNEHLIPIMAHPPATTSDITLESFLEQIQNHNRIVEPSKVKGVKLDFKTIDAFEASISIINNIYDMQSFPTWINADILAGPVNNTETIPVDPKRFFDGIKQLGPVVLSIGWTTKWSQSSLEGCYTKEHINAMTSTINENLSDEHGKSITFPVRAGIAANSLEHLTSLYETLKEKHNVTFTIWSSENDAVDVEKLRQFIFNFGVNKVYVDVPTDLKNQLHLGNVSLL</sequence>
<dbReference type="GeneID" id="109411753"/>
<accession>A0ABM1YJN7</accession>
<dbReference type="PANTHER" id="PTHR21184">
    <property type="entry name" value="MENORIN (DENDRITIC BRANCHING PROTEIN)"/>
    <property type="match status" value="1"/>
</dbReference>
<evidence type="ECO:0000313" key="4">
    <source>
        <dbReference type="Proteomes" id="UP000069940"/>
    </source>
</evidence>
<dbReference type="RefSeq" id="XP_062704983.1">
    <property type="nucleotide sequence ID" value="XM_062848999.1"/>
</dbReference>
<comment type="similarity">
    <text evidence="1">Belongs to the menorin family.</text>
</comment>
<name>A0ABM1YJN7_AEDAL</name>
<feature type="domain" description="Menorin-like" evidence="2">
    <location>
        <begin position="35"/>
        <end position="289"/>
    </location>
</feature>